<comment type="subcellular location">
    <subcellularLocation>
        <location evidence="1">Membrane</location>
        <topology evidence="1">Multi-pass membrane protein</topology>
    </subcellularLocation>
</comment>
<keyword evidence="3 6" id="KW-0812">Transmembrane</keyword>
<proteinExistence type="inferred from homology"/>
<dbReference type="Pfam" id="PF00892">
    <property type="entry name" value="EamA"/>
    <property type="match status" value="2"/>
</dbReference>
<keyword evidence="9" id="KW-1185">Reference proteome</keyword>
<dbReference type="InterPro" id="IPR050638">
    <property type="entry name" value="AA-Vitamin_Transporters"/>
</dbReference>
<feature type="transmembrane region" description="Helical" evidence="6">
    <location>
        <begin position="148"/>
        <end position="168"/>
    </location>
</feature>
<dbReference type="SUPFAM" id="SSF103481">
    <property type="entry name" value="Multidrug resistance efflux transporter EmrE"/>
    <property type="match status" value="2"/>
</dbReference>
<feature type="domain" description="EamA" evidence="7">
    <location>
        <begin position="17"/>
        <end position="134"/>
    </location>
</feature>
<evidence type="ECO:0000259" key="7">
    <source>
        <dbReference type="Pfam" id="PF00892"/>
    </source>
</evidence>
<dbReference type="InterPro" id="IPR037185">
    <property type="entry name" value="EmrE-like"/>
</dbReference>
<feature type="transmembrane region" description="Helical" evidence="6">
    <location>
        <begin position="264"/>
        <end position="286"/>
    </location>
</feature>
<name>F7Z9X1_ROSLO</name>
<gene>
    <name evidence="8" type="ordered locus">RLO149_c009120</name>
</gene>
<dbReference type="PANTHER" id="PTHR32322:SF2">
    <property type="entry name" value="EAMA DOMAIN-CONTAINING PROTEIN"/>
    <property type="match status" value="1"/>
</dbReference>
<organism evidence="8 9">
    <name type="scientific">Roseobacter litoralis (strain ATCC 49566 / DSM 6996 / JCM 21268 / NBRC 15278 / OCh 149)</name>
    <dbReference type="NCBI Taxonomy" id="391595"/>
    <lineage>
        <taxon>Bacteria</taxon>
        <taxon>Pseudomonadati</taxon>
        <taxon>Pseudomonadota</taxon>
        <taxon>Alphaproteobacteria</taxon>
        <taxon>Rhodobacterales</taxon>
        <taxon>Roseobacteraceae</taxon>
        <taxon>Roseobacter</taxon>
    </lineage>
</organism>
<dbReference type="GO" id="GO:0016020">
    <property type="term" value="C:membrane"/>
    <property type="evidence" value="ECO:0007669"/>
    <property type="project" value="UniProtKB-SubCell"/>
</dbReference>
<accession>F7Z9X1</accession>
<evidence type="ECO:0000256" key="2">
    <source>
        <dbReference type="ARBA" id="ARBA00007362"/>
    </source>
</evidence>
<evidence type="ECO:0000256" key="1">
    <source>
        <dbReference type="ARBA" id="ARBA00004141"/>
    </source>
</evidence>
<dbReference type="AlphaFoldDB" id="F7Z9X1"/>
<feature type="domain" description="EamA" evidence="7">
    <location>
        <begin position="149"/>
        <end position="284"/>
    </location>
</feature>
<evidence type="ECO:0000256" key="5">
    <source>
        <dbReference type="ARBA" id="ARBA00023136"/>
    </source>
</evidence>
<evidence type="ECO:0000313" key="9">
    <source>
        <dbReference type="Proteomes" id="UP000001353"/>
    </source>
</evidence>
<dbReference type="KEGG" id="rli:RLO149_c009120"/>
<dbReference type="PANTHER" id="PTHR32322">
    <property type="entry name" value="INNER MEMBRANE TRANSPORTER"/>
    <property type="match status" value="1"/>
</dbReference>
<feature type="transmembrane region" description="Helical" evidence="6">
    <location>
        <begin position="35"/>
        <end position="52"/>
    </location>
</feature>
<reference evidence="8 9" key="1">
    <citation type="journal article" date="2011" name="BMC Genomics">
        <title>Comparative genome analysis and genome-guided physiological analysis of Roseobacter litoralis.</title>
        <authorList>
            <person name="Kalhoefer D."/>
            <person name="Thole S."/>
            <person name="Voget S."/>
            <person name="Lehmann R."/>
            <person name="Liesegang H."/>
            <person name="Wollher A."/>
            <person name="Daniel R."/>
            <person name="Simon M."/>
            <person name="Brinkhoff T."/>
        </authorList>
    </citation>
    <scope>NUCLEOTIDE SEQUENCE [LARGE SCALE GENOMIC DNA]</scope>
    <source>
        <strain evidence="9">ATCC 49566 / DSM 6996 / JCM 21268 / NBRC 15278 / OCh 149</strain>
    </source>
</reference>
<evidence type="ECO:0000313" key="8">
    <source>
        <dbReference type="EMBL" id="AEI92930.1"/>
    </source>
</evidence>
<dbReference type="eggNOG" id="COG0697">
    <property type="taxonomic scope" value="Bacteria"/>
</dbReference>
<dbReference type="InterPro" id="IPR000620">
    <property type="entry name" value="EamA_dom"/>
</dbReference>
<keyword evidence="4 6" id="KW-1133">Transmembrane helix</keyword>
<feature type="transmembrane region" description="Helical" evidence="6">
    <location>
        <begin position="240"/>
        <end position="258"/>
    </location>
</feature>
<feature type="transmembrane region" description="Helical" evidence="6">
    <location>
        <begin position="64"/>
        <end position="88"/>
    </location>
</feature>
<feature type="transmembrane region" description="Helical" evidence="6">
    <location>
        <begin position="94"/>
        <end position="111"/>
    </location>
</feature>
<dbReference type="STRING" id="391595.RLO149_c009120"/>
<evidence type="ECO:0000256" key="4">
    <source>
        <dbReference type="ARBA" id="ARBA00022989"/>
    </source>
</evidence>
<protein>
    <recommendedName>
        <fullName evidence="7">EamA domain-containing protein</fullName>
    </recommendedName>
</protein>
<feature type="transmembrane region" description="Helical" evidence="6">
    <location>
        <begin position="180"/>
        <end position="198"/>
    </location>
</feature>
<dbReference type="HOGENOM" id="CLU_033863_4_1_5"/>
<comment type="similarity">
    <text evidence="2">Belongs to the EamA transporter family.</text>
</comment>
<feature type="transmembrane region" description="Helical" evidence="6">
    <location>
        <begin position="210"/>
        <end position="233"/>
    </location>
</feature>
<sequence length="293" mass="30521">MLPYLAASFTGIQVGDALVASEAVVDATGAAGLGFWRYLIASIVLTPFWVAAREPRISRGDALPISVIGVGQFGLLIAMLNLAVLLAFSARVSFIFATLPLVTLTCERVLFHRLIGTAELLAILLSVLGIAVLLGTDLFVTTIGSFEFFGLFAALVEIMTGAVCSVYLRPYVRRYGGVQVSLLAMLASLVPLGAIAAFETQGLTTAGWTHATAFLVLGIGLSSGAGFWCWLYALSCIPTGHVTAFLGLGPFTATILSFCLKEGQITGSVAIALGLVVSALLVLVFAKGGKPSS</sequence>
<keyword evidence="5 6" id="KW-0472">Membrane</keyword>
<dbReference type="OrthoDB" id="8478621at2"/>
<evidence type="ECO:0000256" key="3">
    <source>
        <dbReference type="ARBA" id="ARBA00022692"/>
    </source>
</evidence>
<dbReference type="Proteomes" id="UP000001353">
    <property type="component" value="Chromosome"/>
</dbReference>
<dbReference type="EMBL" id="CP002623">
    <property type="protein sequence ID" value="AEI92930.1"/>
    <property type="molecule type" value="Genomic_DNA"/>
</dbReference>
<evidence type="ECO:0000256" key="6">
    <source>
        <dbReference type="SAM" id="Phobius"/>
    </source>
</evidence>
<feature type="transmembrane region" description="Helical" evidence="6">
    <location>
        <begin position="118"/>
        <end position="136"/>
    </location>
</feature>